<dbReference type="PROSITE" id="PS50293">
    <property type="entry name" value="TPR_REGION"/>
    <property type="match status" value="1"/>
</dbReference>
<keyword evidence="4" id="KW-1133">Transmembrane helix</keyword>
<evidence type="ECO:0000256" key="2">
    <source>
        <dbReference type="ARBA" id="ARBA00022803"/>
    </source>
</evidence>
<proteinExistence type="predicted"/>
<dbReference type="Pfam" id="PF13181">
    <property type="entry name" value="TPR_8"/>
    <property type="match status" value="1"/>
</dbReference>
<reference evidence="5 6" key="1">
    <citation type="journal article" date="2016" name="Nat. Commun.">
        <title>Thousands of microbial genomes shed light on interconnected biogeochemical processes in an aquifer system.</title>
        <authorList>
            <person name="Anantharaman K."/>
            <person name="Brown C.T."/>
            <person name="Hug L.A."/>
            <person name="Sharon I."/>
            <person name="Castelle C.J."/>
            <person name="Probst A.J."/>
            <person name="Thomas B.C."/>
            <person name="Singh A."/>
            <person name="Wilkins M.J."/>
            <person name="Karaoz U."/>
            <person name="Brodie E.L."/>
            <person name="Williams K.H."/>
            <person name="Hubbard S.S."/>
            <person name="Banfield J.F."/>
        </authorList>
    </citation>
    <scope>NUCLEOTIDE SEQUENCE [LARGE SCALE GENOMIC DNA]</scope>
</reference>
<evidence type="ECO:0000256" key="4">
    <source>
        <dbReference type="SAM" id="Phobius"/>
    </source>
</evidence>
<dbReference type="Pfam" id="PF13432">
    <property type="entry name" value="TPR_16"/>
    <property type="match status" value="1"/>
</dbReference>
<evidence type="ECO:0000256" key="1">
    <source>
        <dbReference type="ARBA" id="ARBA00022737"/>
    </source>
</evidence>
<comment type="caution">
    <text evidence="5">The sequence shown here is derived from an EMBL/GenBank/DDBJ whole genome shotgun (WGS) entry which is preliminary data.</text>
</comment>
<name>A0A1F5P7V1_9BACT</name>
<dbReference type="EMBL" id="MFES01000016">
    <property type="protein sequence ID" value="OGE86008.1"/>
    <property type="molecule type" value="Genomic_DNA"/>
</dbReference>
<keyword evidence="1" id="KW-0677">Repeat</keyword>
<dbReference type="SMART" id="SM00028">
    <property type="entry name" value="TPR"/>
    <property type="match status" value="4"/>
</dbReference>
<dbReference type="InterPro" id="IPR011990">
    <property type="entry name" value="TPR-like_helical_dom_sf"/>
</dbReference>
<evidence type="ECO:0000313" key="6">
    <source>
        <dbReference type="Proteomes" id="UP000176786"/>
    </source>
</evidence>
<dbReference type="AlphaFoldDB" id="A0A1F5P7V1"/>
<keyword evidence="4" id="KW-0472">Membrane</keyword>
<feature type="repeat" description="TPR" evidence="3">
    <location>
        <begin position="250"/>
        <end position="283"/>
    </location>
</feature>
<keyword evidence="4" id="KW-0812">Transmembrane</keyword>
<feature type="repeat" description="TPR" evidence="3">
    <location>
        <begin position="216"/>
        <end position="249"/>
    </location>
</feature>
<dbReference type="PROSITE" id="PS50005">
    <property type="entry name" value="TPR"/>
    <property type="match status" value="3"/>
</dbReference>
<organism evidence="5 6">
    <name type="scientific">Candidatus Doudnabacteria bacterium RIFCSPHIGHO2_02_FULL_46_11</name>
    <dbReference type="NCBI Taxonomy" id="1817832"/>
    <lineage>
        <taxon>Bacteria</taxon>
        <taxon>Candidatus Doudnaibacteriota</taxon>
    </lineage>
</organism>
<feature type="transmembrane region" description="Helical" evidence="4">
    <location>
        <begin position="6"/>
        <end position="22"/>
    </location>
</feature>
<keyword evidence="2 3" id="KW-0802">TPR repeat</keyword>
<dbReference type="Proteomes" id="UP000176786">
    <property type="component" value="Unassembled WGS sequence"/>
</dbReference>
<dbReference type="PANTHER" id="PTHR45586:SF1">
    <property type="entry name" value="LIPOPOLYSACCHARIDE ASSEMBLY PROTEIN B"/>
    <property type="match status" value="1"/>
</dbReference>
<evidence type="ECO:0000256" key="3">
    <source>
        <dbReference type="PROSITE-ProRule" id="PRU00339"/>
    </source>
</evidence>
<dbReference type="PANTHER" id="PTHR45586">
    <property type="entry name" value="TPR REPEAT-CONTAINING PROTEIN PA4667"/>
    <property type="match status" value="1"/>
</dbReference>
<dbReference type="Gene3D" id="1.25.40.10">
    <property type="entry name" value="Tetratricopeptide repeat domain"/>
    <property type="match status" value="1"/>
</dbReference>
<dbReference type="InterPro" id="IPR051012">
    <property type="entry name" value="CellSynth/LPSAsmb/PSIAsmb"/>
</dbReference>
<feature type="repeat" description="TPR" evidence="3">
    <location>
        <begin position="149"/>
        <end position="182"/>
    </location>
</feature>
<accession>A0A1F5P7V1</accession>
<protein>
    <submittedName>
        <fullName evidence="5">Uncharacterized protein</fullName>
    </submittedName>
</protein>
<sequence>MLDPIPIIFVLTALVGIVILIVRRLPDFREIKELPQPSWAKDLTFKSLLARIWSYLVLVFRQFSKAIFFAKSEFKNSQDLAKHLSKSVRSRFDRRRLEVKEQKYAPPVNENEADFNKDLARAQEMLERGEYMSAEETAINILKEDSAFRPAYEFLGTVYLTRKNWLEAAETYRYLMKQSPANDKYFRALGDAYFGLEDYSEAKTAYHRSLDLYATPEVFVSLGLTYQAMGDYNSATKAFESALDLEPENTQVLMLLAQTFINRQEMQSAQEVLEQILEIEPNNHLARERLMQLKI</sequence>
<dbReference type="STRING" id="1817832.A3J48_03135"/>
<dbReference type="InterPro" id="IPR019734">
    <property type="entry name" value="TPR_rpt"/>
</dbReference>
<dbReference type="Pfam" id="PF14559">
    <property type="entry name" value="TPR_19"/>
    <property type="match status" value="1"/>
</dbReference>
<evidence type="ECO:0000313" key="5">
    <source>
        <dbReference type="EMBL" id="OGE86008.1"/>
    </source>
</evidence>
<dbReference type="SUPFAM" id="SSF48452">
    <property type="entry name" value="TPR-like"/>
    <property type="match status" value="1"/>
</dbReference>
<gene>
    <name evidence="5" type="ORF">A3J48_03135</name>
</gene>